<organism evidence="5 6">
    <name type="scientific">Actinoallomurus liliacearum</name>
    <dbReference type="NCBI Taxonomy" id="1080073"/>
    <lineage>
        <taxon>Bacteria</taxon>
        <taxon>Bacillati</taxon>
        <taxon>Actinomycetota</taxon>
        <taxon>Actinomycetes</taxon>
        <taxon>Streptosporangiales</taxon>
        <taxon>Thermomonosporaceae</taxon>
        <taxon>Actinoallomurus</taxon>
    </lineage>
</organism>
<comment type="caution">
    <text evidence="5">The sequence shown here is derived from an EMBL/GenBank/DDBJ whole genome shotgun (WGS) entry which is preliminary data.</text>
</comment>
<dbReference type="EMBL" id="BAABHJ010000001">
    <property type="protein sequence ID" value="GAA4600506.1"/>
    <property type="molecule type" value="Genomic_DNA"/>
</dbReference>
<dbReference type="Gene3D" id="1.20.120.530">
    <property type="entry name" value="GntR ligand-binding domain-like"/>
    <property type="match status" value="1"/>
</dbReference>
<keyword evidence="6" id="KW-1185">Reference proteome</keyword>
<feature type="domain" description="GntR C-terminal" evidence="4">
    <location>
        <begin position="59"/>
        <end position="154"/>
    </location>
</feature>
<gene>
    <name evidence="5" type="ORF">GCM10023195_00020</name>
</gene>
<evidence type="ECO:0000259" key="4">
    <source>
        <dbReference type="SMART" id="SM00895"/>
    </source>
</evidence>
<dbReference type="InterPro" id="IPR008920">
    <property type="entry name" value="TF_FadR/GntR_C"/>
</dbReference>
<dbReference type="PANTHER" id="PTHR43537">
    <property type="entry name" value="TRANSCRIPTIONAL REGULATOR, GNTR FAMILY"/>
    <property type="match status" value="1"/>
</dbReference>
<dbReference type="RefSeq" id="WP_345346084.1">
    <property type="nucleotide sequence ID" value="NZ_BAABHJ010000001.1"/>
</dbReference>
<dbReference type="Proteomes" id="UP001500212">
    <property type="component" value="Unassembled WGS sequence"/>
</dbReference>
<name>A0ABP8TA69_9ACTN</name>
<reference evidence="6" key="1">
    <citation type="journal article" date="2019" name="Int. J. Syst. Evol. Microbiol.">
        <title>The Global Catalogue of Microorganisms (GCM) 10K type strain sequencing project: providing services to taxonomists for standard genome sequencing and annotation.</title>
        <authorList>
            <consortium name="The Broad Institute Genomics Platform"/>
            <consortium name="The Broad Institute Genome Sequencing Center for Infectious Disease"/>
            <person name="Wu L."/>
            <person name="Ma J."/>
        </authorList>
    </citation>
    <scope>NUCLEOTIDE SEQUENCE [LARGE SCALE GENOMIC DNA]</scope>
    <source>
        <strain evidence="6">JCM 17938</strain>
    </source>
</reference>
<sequence>MCGVSVSTFNEALRLLQSRSLVAVRPGPGGGLFAAEQSPMVRLGNSMLALDAEQTSVAEAIRIRDALDLLLVEDALWHASRADIGEMREILDDMGGAAADGDATAFVHANWRLHARIAAVSPHVLLRSLYASLLDLIEAHTQSVQPDGERHLATYL</sequence>
<protein>
    <recommendedName>
        <fullName evidence="4">GntR C-terminal domain-containing protein</fullName>
    </recommendedName>
</protein>
<dbReference type="InterPro" id="IPR011711">
    <property type="entry name" value="GntR_C"/>
</dbReference>
<evidence type="ECO:0000313" key="5">
    <source>
        <dbReference type="EMBL" id="GAA4600506.1"/>
    </source>
</evidence>
<dbReference type="Pfam" id="PF07729">
    <property type="entry name" value="FCD"/>
    <property type="match status" value="1"/>
</dbReference>
<dbReference type="PANTHER" id="PTHR43537:SF5">
    <property type="entry name" value="UXU OPERON TRANSCRIPTIONAL REGULATOR"/>
    <property type="match status" value="1"/>
</dbReference>
<dbReference type="SUPFAM" id="SSF48008">
    <property type="entry name" value="GntR ligand-binding domain-like"/>
    <property type="match status" value="1"/>
</dbReference>
<evidence type="ECO:0000256" key="1">
    <source>
        <dbReference type="ARBA" id="ARBA00023015"/>
    </source>
</evidence>
<keyword evidence="1" id="KW-0805">Transcription regulation</keyword>
<dbReference type="SMART" id="SM00895">
    <property type="entry name" value="FCD"/>
    <property type="match status" value="1"/>
</dbReference>
<evidence type="ECO:0000313" key="6">
    <source>
        <dbReference type="Proteomes" id="UP001500212"/>
    </source>
</evidence>
<proteinExistence type="predicted"/>
<accession>A0ABP8TA69</accession>
<evidence type="ECO:0000256" key="3">
    <source>
        <dbReference type="ARBA" id="ARBA00023163"/>
    </source>
</evidence>
<evidence type="ECO:0000256" key="2">
    <source>
        <dbReference type="ARBA" id="ARBA00023125"/>
    </source>
</evidence>
<keyword evidence="3" id="KW-0804">Transcription</keyword>
<keyword evidence="2" id="KW-0238">DNA-binding</keyword>